<sequence length="62" mass="7257">CPSDWVGYNGVCYYLSNDSRSWEQSQERCSELGASLAILKDEEMDLFFRLRGNGDYWLGLRR</sequence>
<dbReference type="InterPro" id="IPR016187">
    <property type="entry name" value="CTDL_fold"/>
</dbReference>
<dbReference type="Gene3D" id="3.10.100.10">
    <property type="entry name" value="Mannose-Binding Protein A, subunit A"/>
    <property type="match status" value="1"/>
</dbReference>
<keyword evidence="4" id="KW-1185">Reference proteome</keyword>
<dbReference type="GO" id="GO:0005886">
    <property type="term" value="C:plasma membrane"/>
    <property type="evidence" value="ECO:0007669"/>
    <property type="project" value="UniProtKB-SubCell"/>
</dbReference>
<organism evidence="3 4">
    <name type="scientific">Leucopsar rothschildi</name>
    <name type="common">Bali myna</name>
    <name type="synonym">Rothschild's mynah</name>
    <dbReference type="NCBI Taxonomy" id="127929"/>
    <lineage>
        <taxon>Eukaryota</taxon>
        <taxon>Metazoa</taxon>
        <taxon>Chordata</taxon>
        <taxon>Craniata</taxon>
        <taxon>Vertebrata</taxon>
        <taxon>Euteleostomi</taxon>
        <taxon>Archelosauria</taxon>
        <taxon>Archosauria</taxon>
        <taxon>Dinosauria</taxon>
        <taxon>Saurischia</taxon>
        <taxon>Theropoda</taxon>
        <taxon>Coelurosauria</taxon>
        <taxon>Aves</taxon>
        <taxon>Neognathae</taxon>
        <taxon>Neoaves</taxon>
        <taxon>Telluraves</taxon>
        <taxon>Australaves</taxon>
        <taxon>Passeriformes</taxon>
        <taxon>Sturnidae</taxon>
        <taxon>Leucopsar</taxon>
    </lineage>
</organism>
<protein>
    <submittedName>
        <fullName evidence="3">CD69 protein</fullName>
    </submittedName>
</protein>
<feature type="non-terminal residue" evidence="3">
    <location>
        <position position="62"/>
    </location>
</feature>
<dbReference type="SUPFAM" id="SSF56436">
    <property type="entry name" value="C-type lectin-like"/>
    <property type="match status" value="1"/>
</dbReference>
<dbReference type="PANTHER" id="PTHR45710:SF35">
    <property type="entry name" value="C-TYPE LECTIN DOMAIN FAMILY 2 MEMBER D"/>
    <property type="match status" value="1"/>
</dbReference>
<evidence type="ECO:0000313" key="3">
    <source>
        <dbReference type="EMBL" id="NXB54737.1"/>
    </source>
</evidence>
<proteinExistence type="predicted"/>
<evidence type="ECO:0000313" key="4">
    <source>
        <dbReference type="Proteomes" id="UP000522331"/>
    </source>
</evidence>
<feature type="non-terminal residue" evidence="3">
    <location>
        <position position="1"/>
    </location>
</feature>
<comment type="subcellular location">
    <subcellularLocation>
        <location evidence="1">Cell membrane</location>
        <topology evidence="1">Single-pass type II membrane protein</topology>
    </subcellularLocation>
</comment>
<dbReference type="PROSITE" id="PS50041">
    <property type="entry name" value="C_TYPE_LECTIN_2"/>
    <property type="match status" value="1"/>
</dbReference>
<accession>A0A7K8ETX2</accession>
<dbReference type="InterPro" id="IPR050828">
    <property type="entry name" value="C-type_lectin/matrix_domain"/>
</dbReference>
<gene>
    <name evidence="3" type="primary">Cd69</name>
    <name evidence="3" type="ORF">LEUROT_R09865</name>
</gene>
<dbReference type="EMBL" id="VZTC01010045">
    <property type="protein sequence ID" value="NXB54737.1"/>
    <property type="molecule type" value="Genomic_DNA"/>
</dbReference>
<name>A0A7K8ETX2_LEURO</name>
<dbReference type="InterPro" id="IPR001304">
    <property type="entry name" value="C-type_lectin-like"/>
</dbReference>
<dbReference type="AlphaFoldDB" id="A0A7K8ETX2"/>
<evidence type="ECO:0000256" key="1">
    <source>
        <dbReference type="ARBA" id="ARBA00004401"/>
    </source>
</evidence>
<comment type="caution">
    <text evidence="3">The sequence shown here is derived from an EMBL/GenBank/DDBJ whole genome shotgun (WGS) entry which is preliminary data.</text>
</comment>
<dbReference type="InterPro" id="IPR016186">
    <property type="entry name" value="C-type_lectin-like/link_sf"/>
</dbReference>
<evidence type="ECO:0000259" key="2">
    <source>
        <dbReference type="PROSITE" id="PS50041"/>
    </source>
</evidence>
<dbReference type="PANTHER" id="PTHR45710">
    <property type="entry name" value="C-TYPE LECTIN DOMAIN-CONTAINING PROTEIN 180"/>
    <property type="match status" value="1"/>
</dbReference>
<feature type="domain" description="C-type lectin" evidence="2">
    <location>
        <begin position="8"/>
        <end position="62"/>
    </location>
</feature>
<reference evidence="3 4" key="1">
    <citation type="submission" date="2019-09" db="EMBL/GenBank/DDBJ databases">
        <title>Bird 10,000 Genomes (B10K) Project - Family phase.</title>
        <authorList>
            <person name="Zhang G."/>
        </authorList>
    </citation>
    <scope>NUCLEOTIDE SEQUENCE [LARGE SCALE GENOMIC DNA]</scope>
    <source>
        <strain evidence="3">B10K-DU-002-02</strain>
        <tissue evidence="3">Muscle</tissue>
    </source>
</reference>
<dbReference type="Proteomes" id="UP000522331">
    <property type="component" value="Unassembled WGS sequence"/>
</dbReference>